<gene>
    <name evidence="16" type="ORF">L9F63_016469</name>
</gene>
<keyword evidence="12" id="KW-0407">Ion channel</keyword>
<dbReference type="EMBL" id="JASPKZ010004211">
    <property type="protein sequence ID" value="KAJ9590518.1"/>
    <property type="molecule type" value="Genomic_DNA"/>
</dbReference>
<evidence type="ECO:0000256" key="9">
    <source>
        <dbReference type="ARBA" id="ARBA00023170"/>
    </source>
</evidence>
<evidence type="ECO:0000259" key="15">
    <source>
        <dbReference type="SMART" id="SM00918"/>
    </source>
</evidence>
<keyword evidence="4" id="KW-1003">Cell membrane</keyword>
<keyword evidence="9" id="KW-0675">Receptor</keyword>
<feature type="transmembrane region" description="Helical" evidence="13">
    <location>
        <begin position="175"/>
        <end position="196"/>
    </location>
</feature>
<evidence type="ECO:0008006" key="18">
    <source>
        <dbReference type="Google" id="ProtNLM"/>
    </source>
</evidence>
<dbReference type="SUPFAM" id="SSF53850">
    <property type="entry name" value="Periplasmic binding protein-like II"/>
    <property type="match status" value="1"/>
</dbReference>
<comment type="subcellular location">
    <subcellularLocation>
        <location evidence="1">Cell membrane</location>
        <topology evidence="1">Multi-pass membrane protein</topology>
    </subcellularLocation>
</comment>
<evidence type="ECO:0000256" key="8">
    <source>
        <dbReference type="ARBA" id="ARBA00023136"/>
    </source>
</evidence>
<keyword evidence="11" id="KW-1071">Ligand-gated ion channel</keyword>
<keyword evidence="7" id="KW-0406">Ion transport</keyword>
<evidence type="ECO:0000259" key="14">
    <source>
        <dbReference type="SMART" id="SM00079"/>
    </source>
</evidence>
<reference evidence="16" key="1">
    <citation type="journal article" date="2023" name="IScience">
        <title>Live-bearing cockroach genome reveals convergent evolutionary mechanisms linked to viviparity in insects and beyond.</title>
        <authorList>
            <person name="Fouks B."/>
            <person name="Harrison M.C."/>
            <person name="Mikhailova A.A."/>
            <person name="Marchal E."/>
            <person name="English S."/>
            <person name="Carruthers M."/>
            <person name="Jennings E.C."/>
            <person name="Chiamaka E.L."/>
            <person name="Frigard R.A."/>
            <person name="Pippel M."/>
            <person name="Attardo G.M."/>
            <person name="Benoit J.B."/>
            <person name="Bornberg-Bauer E."/>
            <person name="Tobe S.S."/>
        </authorList>
    </citation>
    <scope>NUCLEOTIDE SEQUENCE</scope>
    <source>
        <strain evidence="16">Stay&amp;Tobe</strain>
    </source>
</reference>
<evidence type="ECO:0000256" key="2">
    <source>
        <dbReference type="ARBA" id="ARBA00008685"/>
    </source>
</evidence>
<feature type="transmembrane region" description="Helical" evidence="13">
    <location>
        <begin position="237"/>
        <end position="258"/>
    </location>
</feature>
<comment type="similarity">
    <text evidence="2">Belongs to the glutamate-gated ion channel (TC 1.A.10.1) family.</text>
</comment>
<dbReference type="InterPro" id="IPR001320">
    <property type="entry name" value="Iontro_rcpt_C"/>
</dbReference>
<dbReference type="SMART" id="SM00079">
    <property type="entry name" value="PBPe"/>
    <property type="match status" value="1"/>
</dbReference>
<dbReference type="Proteomes" id="UP001233999">
    <property type="component" value="Unassembled WGS sequence"/>
</dbReference>
<evidence type="ECO:0000256" key="11">
    <source>
        <dbReference type="ARBA" id="ARBA00023286"/>
    </source>
</evidence>
<organism evidence="16 17">
    <name type="scientific">Diploptera punctata</name>
    <name type="common">Pacific beetle cockroach</name>
    <dbReference type="NCBI Taxonomy" id="6984"/>
    <lineage>
        <taxon>Eukaryota</taxon>
        <taxon>Metazoa</taxon>
        <taxon>Ecdysozoa</taxon>
        <taxon>Arthropoda</taxon>
        <taxon>Hexapoda</taxon>
        <taxon>Insecta</taxon>
        <taxon>Pterygota</taxon>
        <taxon>Neoptera</taxon>
        <taxon>Polyneoptera</taxon>
        <taxon>Dictyoptera</taxon>
        <taxon>Blattodea</taxon>
        <taxon>Blaberoidea</taxon>
        <taxon>Blaberidae</taxon>
        <taxon>Diplopterinae</taxon>
        <taxon>Diploptera</taxon>
    </lineage>
</organism>
<keyword evidence="17" id="KW-1185">Reference proteome</keyword>
<dbReference type="GO" id="GO:0015276">
    <property type="term" value="F:ligand-gated monoatomic ion channel activity"/>
    <property type="evidence" value="ECO:0007669"/>
    <property type="project" value="InterPro"/>
</dbReference>
<dbReference type="Pfam" id="PF00060">
    <property type="entry name" value="Lig_chan"/>
    <property type="match status" value="1"/>
</dbReference>
<sequence>MNSFKLIEIYRVAKNHVLQTYEYGNWSREQGSNFCSVHMNEKRNNLQKFVFKGTAVEEPPLTIITGTNESVKIDGFSRDIWNLLESKLNFTTEFVAGLDNAYGSLDNGTWSGIIQMMINKDVEFAVNLFRITTERLDVVDFTIPIMRSKYQVYMKEPSRFSPMWNNFMTPLSRELWITVVTSIIVFGVFGSVIIHVRKIFMEPVEQQLTLLDAVHLVFGAYCQQGQPFTLQSTSCRVVFFCAHLVGLVLIAAYSAALISSLAKRKAVLPFNNLEELVRDGSYKLGLIYKSAEFNIFYGSGDELLNETYNKLIEPEKYSMPTTSKEGLDRTCDGRFAFFLSNNIANGLLDTIPCKVIHLPGDSFRGSESMVLSRNSPYRELFNHYLMKLKVGGVLQALQRNLWPLATSDNTSAWTSVDIHDTAPILSVLAVGILISLLILLMEITFNFCINNIHASGFAWTT</sequence>
<name>A0AAD8EHJ1_DIPPU</name>
<keyword evidence="8 13" id="KW-0472">Membrane</keyword>
<keyword evidence="3" id="KW-0813">Transport</keyword>
<comment type="caution">
    <text evidence="16">The sequence shown here is derived from an EMBL/GenBank/DDBJ whole genome shotgun (WGS) entry which is preliminary data.</text>
</comment>
<keyword evidence="10" id="KW-0325">Glycoprotein</keyword>
<evidence type="ECO:0000256" key="3">
    <source>
        <dbReference type="ARBA" id="ARBA00022448"/>
    </source>
</evidence>
<proteinExistence type="inferred from homology"/>
<dbReference type="InterPro" id="IPR052192">
    <property type="entry name" value="Insect_Ionotropic_Sensory_Rcpt"/>
</dbReference>
<dbReference type="Pfam" id="PF10613">
    <property type="entry name" value="Lig_chan-Glu_bd"/>
    <property type="match status" value="1"/>
</dbReference>
<evidence type="ECO:0000256" key="7">
    <source>
        <dbReference type="ARBA" id="ARBA00023065"/>
    </source>
</evidence>
<keyword evidence="5 13" id="KW-0812">Transmembrane</keyword>
<dbReference type="GO" id="GO:0005886">
    <property type="term" value="C:plasma membrane"/>
    <property type="evidence" value="ECO:0007669"/>
    <property type="project" value="UniProtKB-SubCell"/>
</dbReference>
<dbReference type="InterPro" id="IPR019594">
    <property type="entry name" value="Glu/Gly-bd"/>
</dbReference>
<keyword evidence="6 13" id="KW-1133">Transmembrane helix</keyword>
<evidence type="ECO:0000256" key="1">
    <source>
        <dbReference type="ARBA" id="ARBA00004651"/>
    </source>
</evidence>
<evidence type="ECO:0000313" key="16">
    <source>
        <dbReference type="EMBL" id="KAJ9590518.1"/>
    </source>
</evidence>
<evidence type="ECO:0000256" key="10">
    <source>
        <dbReference type="ARBA" id="ARBA00023180"/>
    </source>
</evidence>
<evidence type="ECO:0000256" key="6">
    <source>
        <dbReference type="ARBA" id="ARBA00022989"/>
    </source>
</evidence>
<feature type="domain" description="Ionotropic glutamate receptor C-terminal" evidence="14">
    <location>
        <begin position="50"/>
        <end position="404"/>
    </location>
</feature>
<dbReference type="PANTHER" id="PTHR42643:SF24">
    <property type="entry name" value="IONOTROPIC RECEPTOR 60A"/>
    <property type="match status" value="1"/>
</dbReference>
<dbReference type="SMART" id="SM00918">
    <property type="entry name" value="Lig_chan-Glu_bd"/>
    <property type="match status" value="1"/>
</dbReference>
<feature type="transmembrane region" description="Helical" evidence="13">
    <location>
        <begin position="424"/>
        <end position="445"/>
    </location>
</feature>
<evidence type="ECO:0000256" key="5">
    <source>
        <dbReference type="ARBA" id="ARBA00022692"/>
    </source>
</evidence>
<protein>
    <recommendedName>
        <fullName evidence="18">Ionotropic glutamate receptor L-glutamate and glycine-binding domain-containing protein</fullName>
    </recommendedName>
</protein>
<evidence type="ECO:0000256" key="13">
    <source>
        <dbReference type="SAM" id="Phobius"/>
    </source>
</evidence>
<dbReference type="AlphaFoldDB" id="A0AAD8EHJ1"/>
<accession>A0AAD8EHJ1</accession>
<evidence type="ECO:0000256" key="4">
    <source>
        <dbReference type="ARBA" id="ARBA00022475"/>
    </source>
</evidence>
<feature type="domain" description="Ionotropic glutamate receptor L-glutamate and glycine-binding" evidence="15">
    <location>
        <begin position="60"/>
        <end position="119"/>
    </location>
</feature>
<dbReference type="Gene3D" id="3.40.190.10">
    <property type="entry name" value="Periplasmic binding protein-like II"/>
    <property type="match status" value="3"/>
</dbReference>
<evidence type="ECO:0000313" key="17">
    <source>
        <dbReference type="Proteomes" id="UP001233999"/>
    </source>
</evidence>
<dbReference type="PANTHER" id="PTHR42643">
    <property type="entry name" value="IONOTROPIC RECEPTOR 20A-RELATED"/>
    <property type="match status" value="1"/>
</dbReference>
<reference evidence="16" key="2">
    <citation type="submission" date="2023-05" db="EMBL/GenBank/DDBJ databases">
        <authorList>
            <person name="Fouks B."/>
        </authorList>
    </citation>
    <scope>NUCLEOTIDE SEQUENCE</scope>
    <source>
        <strain evidence="16">Stay&amp;Tobe</strain>
        <tissue evidence="16">Testes</tissue>
    </source>
</reference>
<dbReference type="GO" id="GO:0050906">
    <property type="term" value="P:detection of stimulus involved in sensory perception"/>
    <property type="evidence" value="ECO:0007669"/>
    <property type="project" value="UniProtKB-ARBA"/>
</dbReference>
<evidence type="ECO:0000256" key="12">
    <source>
        <dbReference type="ARBA" id="ARBA00023303"/>
    </source>
</evidence>